<evidence type="ECO:0000256" key="7">
    <source>
        <dbReference type="RuleBase" id="RU363032"/>
    </source>
</evidence>
<dbReference type="Proteomes" id="UP000002865">
    <property type="component" value="Chromosome"/>
</dbReference>
<evidence type="ECO:0000313" key="9">
    <source>
        <dbReference type="EMBL" id="AFJ25284.1"/>
    </source>
</evidence>
<comment type="similarity">
    <text evidence="7">Belongs to the binding-protein-dependent transport system permease family.</text>
</comment>
<dbReference type="Gene3D" id="1.10.3720.10">
    <property type="entry name" value="MetI-like"/>
    <property type="match status" value="1"/>
</dbReference>
<gene>
    <name evidence="9" type="ORF">Spaf_0261</name>
</gene>
<keyword evidence="2 7" id="KW-0813">Transport</keyword>
<dbReference type="PANTHER" id="PTHR43744:SF9">
    <property type="entry name" value="POLYGALACTURONAN_RHAMNOGALACTURONAN TRANSPORT SYSTEM PERMEASE PROTEIN YTCP"/>
    <property type="match status" value="1"/>
</dbReference>
<protein>
    <submittedName>
        <fullName evidence="9">ABC transporter membrane spanning permease-sugar transport</fullName>
    </submittedName>
</protein>
<dbReference type="PATRIC" id="fig|1114965.3.peg.253"/>
<dbReference type="InterPro" id="IPR035906">
    <property type="entry name" value="MetI-like_sf"/>
</dbReference>
<dbReference type="SUPFAM" id="SSF161098">
    <property type="entry name" value="MetI-like"/>
    <property type="match status" value="1"/>
</dbReference>
<evidence type="ECO:0000259" key="8">
    <source>
        <dbReference type="PROSITE" id="PS50928"/>
    </source>
</evidence>
<keyword evidence="3" id="KW-1003">Cell membrane</keyword>
<evidence type="ECO:0000313" key="10">
    <source>
        <dbReference type="Proteomes" id="UP000002865"/>
    </source>
</evidence>
<dbReference type="eggNOG" id="COG0395">
    <property type="taxonomic scope" value="Bacteria"/>
</dbReference>
<dbReference type="KEGG" id="scf:Spaf_0261"/>
<accession>I1ZJR0</accession>
<feature type="transmembrane region" description="Helical" evidence="7">
    <location>
        <begin position="213"/>
        <end position="239"/>
    </location>
</feature>
<evidence type="ECO:0000256" key="6">
    <source>
        <dbReference type="ARBA" id="ARBA00023136"/>
    </source>
</evidence>
<evidence type="ECO:0000256" key="4">
    <source>
        <dbReference type="ARBA" id="ARBA00022692"/>
    </source>
</evidence>
<keyword evidence="4 7" id="KW-0812">Transmembrane</keyword>
<feature type="transmembrane region" description="Helical" evidence="7">
    <location>
        <begin position="100"/>
        <end position="127"/>
    </location>
</feature>
<feature type="transmembrane region" description="Helical" evidence="7">
    <location>
        <begin position="42"/>
        <end position="67"/>
    </location>
</feature>
<dbReference type="STRING" id="1114965.Spaf_0261"/>
<feature type="transmembrane region" description="Helical" evidence="7">
    <location>
        <begin position="171"/>
        <end position="192"/>
    </location>
</feature>
<dbReference type="AlphaFoldDB" id="I1ZJR0"/>
<organism evidence="9 10">
    <name type="scientific">Streptococcus parasanguinis FW213</name>
    <dbReference type="NCBI Taxonomy" id="1114965"/>
    <lineage>
        <taxon>Bacteria</taxon>
        <taxon>Bacillati</taxon>
        <taxon>Bacillota</taxon>
        <taxon>Bacilli</taxon>
        <taxon>Lactobacillales</taxon>
        <taxon>Streptococcaceae</taxon>
        <taxon>Streptococcus</taxon>
    </lineage>
</organism>
<feature type="domain" description="ABC transmembrane type-1" evidence="8">
    <location>
        <begin position="104"/>
        <end position="309"/>
    </location>
</feature>
<evidence type="ECO:0000256" key="1">
    <source>
        <dbReference type="ARBA" id="ARBA00004651"/>
    </source>
</evidence>
<dbReference type="PROSITE" id="PS50928">
    <property type="entry name" value="ABC_TM1"/>
    <property type="match status" value="1"/>
</dbReference>
<name>I1ZJR0_STRPA</name>
<reference evidence="9 10" key="1">
    <citation type="journal article" date="2012" name="PLoS ONE">
        <title>Complete Genome and Transcriptomes of Streptococcus parasanguinis FW213: Phylogenic Relations and Potential Virulence Mechanisms.</title>
        <authorList>
            <person name="Geng J."/>
            <person name="Chiu C.H."/>
            <person name="Tang P."/>
            <person name="Chen Y."/>
            <person name="Shieh H.R."/>
            <person name="Hu S."/>
            <person name="Chen Y.Y."/>
        </authorList>
    </citation>
    <scope>NUCLEOTIDE SEQUENCE [LARGE SCALE GENOMIC DNA]</scope>
    <source>
        <strain evidence="9 10">FW213</strain>
    </source>
</reference>
<dbReference type="HOGENOM" id="CLU_016047_1_0_9"/>
<keyword evidence="6 7" id="KW-0472">Membrane</keyword>
<dbReference type="InterPro" id="IPR000515">
    <property type="entry name" value="MetI-like"/>
</dbReference>
<proteinExistence type="inferred from homology"/>
<evidence type="ECO:0000256" key="2">
    <source>
        <dbReference type="ARBA" id="ARBA00022448"/>
    </source>
</evidence>
<dbReference type="GO" id="GO:0055085">
    <property type="term" value="P:transmembrane transport"/>
    <property type="evidence" value="ECO:0007669"/>
    <property type="project" value="InterPro"/>
</dbReference>
<dbReference type="PaxDb" id="1114965-Spaf_0261"/>
<feature type="transmembrane region" description="Helical" evidence="7">
    <location>
        <begin position="139"/>
        <end position="159"/>
    </location>
</feature>
<dbReference type="CDD" id="cd06261">
    <property type="entry name" value="TM_PBP2"/>
    <property type="match status" value="1"/>
</dbReference>
<sequence>MLAALIRIPLSSRKEDRMKKSTIQKEKIDNVGIHSFSKKSNFFFTLLLTLVGLTCVLPFIFVVMISLTDEQSLAVHGFQFWPAKFGFDGYLFLVQFKDKILQALFITLFVTIVGTACNVFITTTYAYAISRSTFKYRKFFTVFSLLSMLFSAGLVPSYIVTTQLLQLGDTIGALIIPMLLSPFNIILMRTFFKRTIPEAILESARIDGASETRIFFQICLPLSLPGIATISLFTALGFWNDWFNALLYIKSDNLYPLQYLLMQIQNNMDYIAKNVGVSGQLAGAVQSIPRETGRMAMVVVATVPIAILYPFFQRYFVKGLTIGGVKE</sequence>
<keyword evidence="5 7" id="KW-1133">Transmembrane helix</keyword>
<dbReference type="GO" id="GO:0005886">
    <property type="term" value="C:plasma membrane"/>
    <property type="evidence" value="ECO:0007669"/>
    <property type="project" value="UniProtKB-SubCell"/>
</dbReference>
<feature type="transmembrane region" description="Helical" evidence="7">
    <location>
        <begin position="295"/>
        <end position="312"/>
    </location>
</feature>
<evidence type="ECO:0000256" key="3">
    <source>
        <dbReference type="ARBA" id="ARBA00022475"/>
    </source>
</evidence>
<keyword evidence="9" id="KW-0762">Sugar transport</keyword>
<dbReference type="PANTHER" id="PTHR43744">
    <property type="entry name" value="ABC TRANSPORTER PERMEASE PROTEIN MG189-RELATED-RELATED"/>
    <property type="match status" value="1"/>
</dbReference>
<evidence type="ECO:0000256" key="5">
    <source>
        <dbReference type="ARBA" id="ARBA00022989"/>
    </source>
</evidence>
<comment type="subcellular location">
    <subcellularLocation>
        <location evidence="1 7">Cell membrane</location>
        <topology evidence="1 7">Multi-pass membrane protein</topology>
    </subcellularLocation>
</comment>
<dbReference type="Pfam" id="PF00528">
    <property type="entry name" value="BPD_transp_1"/>
    <property type="match status" value="1"/>
</dbReference>
<dbReference type="EMBL" id="CP003122">
    <property type="protein sequence ID" value="AFJ25284.1"/>
    <property type="molecule type" value="Genomic_DNA"/>
</dbReference>